<evidence type="ECO:0000313" key="17">
    <source>
        <dbReference type="Proteomes" id="UP001296104"/>
    </source>
</evidence>
<comment type="similarity">
    <text evidence="4">Belongs to the glycosyl hydrolase 3 family.</text>
</comment>
<dbReference type="Pfam" id="PF14310">
    <property type="entry name" value="Fn3-like"/>
    <property type="match status" value="1"/>
</dbReference>
<dbReference type="InterPro" id="IPR002772">
    <property type="entry name" value="Glyco_hydro_3_C"/>
</dbReference>
<keyword evidence="11" id="KW-0119">Carbohydrate metabolism</keyword>
<keyword evidence="12" id="KW-0326">Glycosidase</keyword>
<dbReference type="Gene3D" id="3.40.50.1700">
    <property type="entry name" value="Glycoside hydrolase family 3 C-terminal domain"/>
    <property type="match status" value="1"/>
</dbReference>
<evidence type="ECO:0000256" key="11">
    <source>
        <dbReference type="ARBA" id="ARBA00023277"/>
    </source>
</evidence>
<evidence type="ECO:0000256" key="10">
    <source>
        <dbReference type="ARBA" id="ARBA00023180"/>
    </source>
</evidence>
<dbReference type="SMART" id="SM01217">
    <property type="entry name" value="Fn3_like"/>
    <property type="match status" value="1"/>
</dbReference>
<evidence type="ECO:0000256" key="2">
    <source>
        <dbReference type="ARBA" id="ARBA00004613"/>
    </source>
</evidence>
<accession>A0AAI8YRH8</accession>
<evidence type="ECO:0000256" key="9">
    <source>
        <dbReference type="ARBA" id="ARBA00023001"/>
    </source>
</evidence>
<dbReference type="InterPro" id="IPR036881">
    <property type="entry name" value="Glyco_hydro_3_C_sf"/>
</dbReference>
<dbReference type="Proteomes" id="UP001296104">
    <property type="component" value="Unassembled WGS sequence"/>
</dbReference>
<dbReference type="SUPFAM" id="SSF51445">
    <property type="entry name" value="(Trans)glycosidases"/>
    <property type="match status" value="1"/>
</dbReference>
<evidence type="ECO:0000256" key="12">
    <source>
        <dbReference type="ARBA" id="ARBA00023295"/>
    </source>
</evidence>
<evidence type="ECO:0000256" key="14">
    <source>
        <dbReference type="SAM" id="SignalP"/>
    </source>
</evidence>
<dbReference type="AlphaFoldDB" id="A0AAI8YRH8"/>
<dbReference type="PRINTS" id="PR00133">
    <property type="entry name" value="GLHYDRLASE3"/>
</dbReference>
<comment type="catalytic activity">
    <reaction evidence="1">
        <text>Hydrolysis of terminal, non-reducing beta-D-glucosyl residues with release of beta-D-glucose.</text>
        <dbReference type="EC" id="3.2.1.21"/>
    </reaction>
</comment>
<dbReference type="Pfam" id="PF00933">
    <property type="entry name" value="Glyco_hydro_3"/>
    <property type="match status" value="1"/>
</dbReference>
<keyword evidence="8" id="KW-0378">Hydrolase</keyword>
<keyword evidence="10" id="KW-0325">Glycoprotein</keyword>
<evidence type="ECO:0000256" key="5">
    <source>
        <dbReference type="ARBA" id="ARBA00012744"/>
    </source>
</evidence>
<keyword evidence="6" id="KW-0964">Secreted</keyword>
<organism evidence="16 17">
    <name type="scientific">Lecanosticta acicola</name>
    <dbReference type="NCBI Taxonomy" id="111012"/>
    <lineage>
        <taxon>Eukaryota</taxon>
        <taxon>Fungi</taxon>
        <taxon>Dikarya</taxon>
        <taxon>Ascomycota</taxon>
        <taxon>Pezizomycotina</taxon>
        <taxon>Dothideomycetes</taxon>
        <taxon>Dothideomycetidae</taxon>
        <taxon>Mycosphaerellales</taxon>
        <taxon>Mycosphaerellaceae</taxon>
        <taxon>Lecanosticta</taxon>
    </lineage>
</organism>
<dbReference type="InterPro" id="IPR001764">
    <property type="entry name" value="Glyco_hydro_3_N"/>
</dbReference>
<comment type="caution">
    <text evidence="16">The sequence shown here is derived from an EMBL/GenBank/DDBJ whole genome shotgun (WGS) entry which is preliminary data.</text>
</comment>
<dbReference type="PANTHER" id="PTHR42715:SF5">
    <property type="entry name" value="BETA-GLUCOSIDASE M-RELATED"/>
    <property type="match status" value="1"/>
</dbReference>
<dbReference type="Gene3D" id="2.60.40.10">
    <property type="entry name" value="Immunoglobulins"/>
    <property type="match status" value="1"/>
</dbReference>
<dbReference type="InterPro" id="IPR050288">
    <property type="entry name" value="Cellulose_deg_GH3"/>
</dbReference>
<evidence type="ECO:0000256" key="1">
    <source>
        <dbReference type="ARBA" id="ARBA00000448"/>
    </source>
</evidence>
<dbReference type="InterPro" id="IPR036962">
    <property type="entry name" value="Glyco_hydro_3_N_sf"/>
</dbReference>
<evidence type="ECO:0000259" key="15">
    <source>
        <dbReference type="SMART" id="SM01217"/>
    </source>
</evidence>
<name>A0AAI8YRH8_9PEZI</name>
<dbReference type="GO" id="GO:0005576">
    <property type="term" value="C:extracellular region"/>
    <property type="evidence" value="ECO:0007669"/>
    <property type="project" value="UniProtKB-SubCell"/>
</dbReference>
<dbReference type="Pfam" id="PF01915">
    <property type="entry name" value="Glyco_hydro_3_C"/>
    <property type="match status" value="1"/>
</dbReference>
<reference evidence="16" key="1">
    <citation type="submission" date="2023-11" db="EMBL/GenBank/DDBJ databases">
        <authorList>
            <person name="Alioto T."/>
            <person name="Alioto T."/>
            <person name="Gomez Garrido J."/>
        </authorList>
    </citation>
    <scope>NUCLEOTIDE SEQUENCE</scope>
</reference>
<feature type="signal peptide" evidence="14">
    <location>
        <begin position="1"/>
        <end position="19"/>
    </location>
</feature>
<feature type="domain" description="Fibronectin type III-like" evidence="15">
    <location>
        <begin position="776"/>
        <end position="843"/>
    </location>
</feature>
<dbReference type="SUPFAM" id="SSF52279">
    <property type="entry name" value="Beta-D-glucan exohydrolase, C-terminal domain"/>
    <property type="match status" value="1"/>
</dbReference>
<dbReference type="GO" id="GO:0008422">
    <property type="term" value="F:beta-glucosidase activity"/>
    <property type="evidence" value="ECO:0007669"/>
    <property type="project" value="UniProtKB-EC"/>
</dbReference>
<evidence type="ECO:0000256" key="6">
    <source>
        <dbReference type="ARBA" id="ARBA00022525"/>
    </source>
</evidence>
<proteinExistence type="inferred from homology"/>
<keyword evidence="13" id="KW-0624">Polysaccharide degradation</keyword>
<dbReference type="EC" id="3.2.1.21" evidence="5"/>
<feature type="chain" id="PRO_5042606262" description="beta-glucosidase" evidence="14">
    <location>
        <begin position="20"/>
        <end position="864"/>
    </location>
</feature>
<gene>
    <name evidence="16" type="ORF">LECACI_7A000611</name>
</gene>
<protein>
    <recommendedName>
        <fullName evidence="5">beta-glucosidase</fullName>
        <ecNumber evidence="5">3.2.1.21</ecNumber>
    </recommendedName>
</protein>
<sequence>MARGWKAVALAGLVSVAHSQTSNPTISIAQITDVINSTGIVPANLLGVAATFLSALLNSTQTSITNALSQPGVDPQKLLNPELYYSYGHSPPVYPSPQGSGDGDWAQAYTRAKALVAQMTAQEKNAVVIPAKDTRSCAGFVDSIPRLNFSGICFNDGPAGIRLPDDLVSGYPAGISVSASWDKGLAWQRSNSMGAEFKAKGINVALGPVVGPLGRVARGGRNWEAFGNDPYLAAALVEPSIQGLQQSVIACVKHYIANEQETNRNPFLQGFLAPLGVNLNNSVSSNLDDRTMHELYLWPFYDAVKAGAGSVMASYNRINNSYGAQNSKALNGLLKTELGFQGFVVSDWDAQHTGIASANAGLDLVMPSDRYWGNNRLVTAVNNGSMNSTRLDDMATRVLASWFRYAKFSNPGIGPNKAVDARKSASAQVILQSAVEGHVLVKNIRSALPLKKPKTMSIFGWDAPSGLNTSASDANLYALGLANTRKYADGSDFGDIQFLTSSAAVGPAGTSFPAIALNGTMIGGGGSGAITPTSMISPLDALMRQAASDGTTLHTDFVSQNPSVQPSDACLVLINAQASETADRGTLADEYSDSLVWNVASKCSNTIVIIHNAGIRLVDRWIDHPNVTATMFAHLPGQASGDALVEVLYGRQSPSGRLPYTIAKNESDYGVLLKPTLPDAQNPQYSQVNFTEGVLIDYRHFIHQNITPRFEFGYGLTYSTFGYSNITITQNTAVNRGLPPPDAGFKAPSGGLASLYDYLTTVSATIYNTGSVPAAEVAQLYLGIPNSGVVKALRGFEKHWIQPGDSTTYTFPLRRRDLSVWDTCKQLWMLQEGEYQVYVGKSVLDIQLSGRFTINGGGGGSLLE</sequence>
<dbReference type="Gene3D" id="3.20.20.300">
    <property type="entry name" value="Glycoside hydrolase, family 3, N-terminal domain"/>
    <property type="match status" value="1"/>
</dbReference>
<dbReference type="InterPro" id="IPR017853">
    <property type="entry name" value="GH"/>
</dbReference>
<dbReference type="InterPro" id="IPR026891">
    <property type="entry name" value="Fn3-like"/>
</dbReference>
<dbReference type="PANTHER" id="PTHR42715">
    <property type="entry name" value="BETA-GLUCOSIDASE"/>
    <property type="match status" value="1"/>
</dbReference>
<evidence type="ECO:0000313" key="16">
    <source>
        <dbReference type="EMBL" id="CAK3784348.1"/>
    </source>
</evidence>
<keyword evidence="17" id="KW-1185">Reference proteome</keyword>
<dbReference type="GO" id="GO:0030245">
    <property type="term" value="P:cellulose catabolic process"/>
    <property type="evidence" value="ECO:0007669"/>
    <property type="project" value="UniProtKB-KW"/>
</dbReference>
<keyword evidence="9" id="KW-0136">Cellulose degradation</keyword>
<dbReference type="EMBL" id="CAVMBE010000002">
    <property type="protein sequence ID" value="CAK3784348.1"/>
    <property type="molecule type" value="Genomic_DNA"/>
</dbReference>
<evidence type="ECO:0000256" key="7">
    <source>
        <dbReference type="ARBA" id="ARBA00022729"/>
    </source>
</evidence>
<evidence type="ECO:0000256" key="3">
    <source>
        <dbReference type="ARBA" id="ARBA00004987"/>
    </source>
</evidence>
<dbReference type="InterPro" id="IPR013783">
    <property type="entry name" value="Ig-like_fold"/>
</dbReference>
<dbReference type="FunFam" id="3.20.20.300:FF:000002">
    <property type="entry name" value="Probable beta-glucosidase"/>
    <property type="match status" value="1"/>
</dbReference>
<evidence type="ECO:0000256" key="4">
    <source>
        <dbReference type="ARBA" id="ARBA00005336"/>
    </source>
</evidence>
<evidence type="ECO:0000256" key="8">
    <source>
        <dbReference type="ARBA" id="ARBA00022801"/>
    </source>
</evidence>
<evidence type="ECO:0000256" key="13">
    <source>
        <dbReference type="ARBA" id="ARBA00023326"/>
    </source>
</evidence>
<comment type="pathway">
    <text evidence="3">Glycan metabolism; cellulose degradation.</text>
</comment>
<keyword evidence="7 14" id="KW-0732">Signal</keyword>
<comment type="subcellular location">
    <subcellularLocation>
        <location evidence="2">Secreted</location>
    </subcellularLocation>
</comment>